<dbReference type="Pfam" id="PF00270">
    <property type="entry name" value="DEAD"/>
    <property type="match status" value="1"/>
</dbReference>
<reference evidence="5 6" key="1">
    <citation type="submission" date="2021-03" db="EMBL/GenBank/DDBJ databases">
        <title>Human Oral Microbial Genomes.</title>
        <authorList>
            <person name="Johnston C.D."/>
            <person name="Chen T."/>
            <person name="Dewhirst F.E."/>
        </authorList>
    </citation>
    <scope>NUCLEOTIDE SEQUENCE [LARGE SCALE GENOMIC DNA]</scope>
    <source>
        <strain evidence="5 6">DSMZ 100122</strain>
    </source>
</reference>
<dbReference type="PROSITE" id="PS51194">
    <property type="entry name" value="HELICASE_CTER"/>
    <property type="match status" value="1"/>
</dbReference>
<dbReference type="SUPFAM" id="SSF52540">
    <property type="entry name" value="P-loop containing nucleoside triphosphate hydrolases"/>
    <property type="match status" value="2"/>
</dbReference>
<dbReference type="PROSITE" id="PS51192">
    <property type="entry name" value="HELICASE_ATP_BIND_1"/>
    <property type="match status" value="1"/>
</dbReference>
<evidence type="ECO:0000313" key="6">
    <source>
        <dbReference type="Proteomes" id="UP000678513"/>
    </source>
</evidence>
<dbReference type="PANTHER" id="PTHR47962">
    <property type="entry name" value="ATP-DEPENDENT HELICASE LHR-RELATED-RELATED"/>
    <property type="match status" value="1"/>
</dbReference>
<dbReference type="InterPro" id="IPR014001">
    <property type="entry name" value="Helicase_ATP-bd"/>
</dbReference>
<dbReference type="Gene3D" id="3.40.50.300">
    <property type="entry name" value="P-loop containing nucleotide triphosphate hydrolases"/>
    <property type="match status" value="2"/>
</dbReference>
<evidence type="ECO:0000256" key="1">
    <source>
        <dbReference type="ARBA" id="ARBA00022741"/>
    </source>
</evidence>
<dbReference type="InterPro" id="IPR052511">
    <property type="entry name" value="ATP-dep_Helicase"/>
</dbReference>
<dbReference type="InterPro" id="IPR011545">
    <property type="entry name" value="DEAD/DEAH_box_helicase_dom"/>
</dbReference>
<evidence type="ECO:0000259" key="3">
    <source>
        <dbReference type="PROSITE" id="PS51192"/>
    </source>
</evidence>
<organism evidence="5 6">
    <name type="scientific">Arachnia rubra</name>
    <dbReference type="NCBI Taxonomy" id="1547448"/>
    <lineage>
        <taxon>Bacteria</taxon>
        <taxon>Bacillati</taxon>
        <taxon>Actinomycetota</taxon>
        <taxon>Actinomycetes</taxon>
        <taxon>Propionibacteriales</taxon>
        <taxon>Propionibacteriaceae</taxon>
        <taxon>Arachnia</taxon>
    </lineage>
</organism>
<dbReference type="SMART" id="SM00487">
    <property type="entry name" value="DEXDc"/>
    <property type="match status" value="1"/>
</dbReference>
<evidence type="ECO:0000259" key="4">
    <source>
        <dbReference type="PROSITE" id="PS51194"/>
    </source>
</evidence>
<dbReference type="InterPro" id="IPR001650">
    <property type="entry name" value="Helicase_C-like"/>
</dbReference>
<dbReference type="Pfam" id="PF09369">
    <property type="entry name" value="MZB"/>
    <property type="match status" value="1"/>
</dbReference>
<dbReference type="Proteomes" id="UP000678513">
    <property type="component" value="Chromosome"/>
</dbReference>
<dbReference type="CDD" id="cd17923">
    <property type="entry name" value="DEXHc_Hrq1-like"/>
    <property type="match status" value="1"/>
</dbReference>
<dbReference type="SMART" id="SM00490">
    <property type="entry name" value="HELICc"/>
    <property type="match status" value="1"/>
</dbReference>
<accession>A0ABX7Y592</accession>
<keyword evidence="2" id="KW-0067">ATP-binding</keyword>
<keyword evidence="5" id="KW-0378">Hydrolase</keyword>
<name>A0ABX7Y592_9ACTN</name>
<dbReference type="RefSeq" id="WP_212323373.1">
    <property type="nucleotide sequence ID" value="NZ_AP024463.1"/>
</dbReference>
<keyword evidence="1" id="KW-0547">Nucleotide-binding</keyword>
<dbReference type="EMBL" id="CP072384">
    <property type="protein sequence ID" value="QUC07992.1"/>
    <property type="molecule type" value="Genomic_DNA"/>
</dbReference>
<dbReference type="InterPro" id="IPR027417">
    <property type="entry name" value="P-loop_NTPase"/>
</dbReference>
<gene>
    <name evidence="5" type="ORF">J5A65_13935</name>
</gene>
<proteinExistence type="predicted"/>
<keyword evidence="5" id="KW-0347">Helicase</keyword>
<protein>
    <submittedName>
        <fullName evidence="5">DEAD/DEAH box helicase</fullName>
    </submittedName>
</protein>
<sequence length="1712" mass="191209">MGASSSSPEPLDVFRMHRELIGDYRQFTEGFVEIRDRRLKDSVRSQSDNGAQWPAPWLSLNPTFASGGTVDDLASRNVLLSESADLFQLKGKPLSLYKHQVEAIEKAAEGRSYVLTTGTGSGKSLAYIIPIVDYVLRNGGLPGIKAIIVYPMNALANSQVQELKKFLGEDGVVSYKRYTGQEGDDERERILADPPDILLTNYVMLELLLTRPNERNRLFGATNNLNFLVLDELHTYRGRQGADVAMLVRRVREAVHTTGKLQCVGTSATMSTAETIAKQRKDVADVATQIFGTLIEPCDVITETLTRATRPGAAIDLGELVDARGGTESKDPRLSAGYEQLSQDPLAEWIEQRFGLTKEPETGILVRRTPTTVEAEGKTLADLTGKGQEACRTAIQQTLLAGARVSDPESKRPLFAFRLHQFISKGASIYVTLEPEETRAIEHSYQVVLAGSSGGSDTERRLYPLAFCRDCGQEYLMVRRDTKQEAFVARTRMQIRDEHDGYLYIDTSDPWPSDPVDRVPDAWTQVSAKGTLRVIPSRRDRVPQAMMVNPMGKILEDGNLSEDLGAIEAVWIPKGLLFCLRCGTTYHQPRAMEASKVVALDQEGRSSAMTVLSLSIMKSLESFKSLNEDVKKLLTFVDNRQDASLQAGHVNDFILVGQLRAAIYAACKGAGEEGIDPLEYVQLLPKYLKLEPKHYAQSAAAFDPQPARRALAKVVEYRALQDLRRGWRITLPNLEQTGLVRITYPTAERLCEHEPSWGAAHRLLRGAAPEKRKELVNVLLDEFRRVLAIDTDLFGRDHVDQLQRLSREHLQGVWTVEEGEPVPDVGLAVLGSTPSNAYRGVLSISRRSLFGRWLIRQFEGLDGYEIEEIQESLVKVLEHNGILAQVAERGVRGYRLKLHQIRVFEGEGEHGAPDPLRRTNDGESGTRIVQYFKDLYLKTGNELATLQAREHTAQVRAEDREEREERFRVGELKLLYCSPTMELGVDIASLNTVAMRNVPPTPANYAQRSGRAGRSGQPALVVTYCASGNAHDSYYFERSDQMVAGRVLPPRIDLANEDLVRSHVHSIWLATSGVSLGKSMKDVLSIPSEGDDYPVLPELAERFTRESLFESAAKAAHAVLDPMARELELAPWWSKNWVDDVVRDAYTALDQACERWRMLDRATRGEMDIATKLTQDANLSKKDRMAAESRFSEARRQRDLLLNDDDRAHSGGDFYPYRYLASEGFLPGYSFPRLPLAAYIPGRQNKDAAWLQRPRFLALREFGPGAFIYHEGARYRVARINLPRSGGGSEDQNSNVTLREVRLCGACGYHHDREVGVDLCQNCGELLGDPMTNLLPMQMVITRRRDRIGADEEERQRAGFKIETSYRFTRRGSRPASLQSEIVDNENESVIADIVYGDAAELRSINRGHSTATNDGFWLNTIRGEWLSDKRAAEMDSDDDDDLRAEDVPRKQRVIPYVEDRRNIAIMRWSSQVDTAEAITLMNAIERGIEAVYQLEDSELTTEALPDAGDQGRFMIVEAAEGGAGVLRRLQGESEAMSRVARKALEIIHVDPDTGEEDPKACVRGCYRCLLTYGNQNSHEQIDRRLAIKTLTRLLRSRTQSVSSASTSFETGPTMPPGDLDELASPIERALAYLRSHDLNQPAEVGGTIAGINVDLVYPQAMAVVIFLSDEHESDIDLDPLTFSGWEVMAWRPEDPFKDLVAAHPSVFGSVE</sequence>
<keyword evidence="6" id="KW-1185">Reference proteome</keyword>
<dbReference type="GO" id="GO:0004386">
    <property type="term" value="F:helicase activity"/>
    <property type="evidence" value="ECO:0007669"/>
    <property type="project" value="UniProtKB-KW"/>
</dbReference>
<evidence type="ECO:0000256" key="2">
    <source>
        <dbReference type="ARBA" id="ARBA00022840"/>
    </source>
</evidence>
<dbReference type="PANTHER" id="PTHR47962:SF5">
    <property type="entry name" value="ATP-DEPENDENT HELICASE LHR-RELATED"/>
    <property type="match status" value="1"/>
</dbReference>
<feature type="domain" description="Helicase C-terminal" evidence="4">
    <location>
        <begin position="890"/>
        <end position="1060"/>
    </location>
</feature>
<feature type="domain" description="Helicase ATP-binding" evidence="3">
    <location>
        <begin position="104"/>
        <end position="288"/>
    </location>
</feature>
<dbReference type="Pfam" id="PF00271">
    <property type="entry name" value="Helicase_C"/>
    <property type="match status" value="1"/>
</dbReference>
<dbReference type="InterPro" id="IPR018973">
    <property type="entry name" value="MZB"/>
</dbReference>
<evidence type="ECO:0000313" key="5">
    <source>
        <dbReference type="EMBL" id="QUC07992.1"/>
    </source>
</evidence>